<organism evidence="3 4">
    <name type="scientific">Enterococcus casseliflavus</name>
    <name type="common">Enterococcus flavescens</name>
    <dbReference type="NCBI Taxonomy" id="37734"/>
    <lineage>
        <taxon>Bacteria</taxon>
        <taxon>Bacillati</taxon>
        <taxon>Bacillota</taxon>
        <taxon>Bacilli</taxon>
        <taxon>Lactobacillales</taxon>
        <taxon>Enterococcaceae</taxon>
        <taxon>Enterococcus</taxon>
    </lineage>
</organism>
<dbReference type="PANTHER" id="PTHR35004">
    <property type="entry name" value="TRANSPOSASE RV3428C-RELATED"/>
    <property type="match status" value="1"/>
</dbReference>
<evidence type="ECO:0000313" key="3">
    <source>
        <dbReference type="EMBL" id="QGN31467.1"/>
    </source>
</evidence>
<feature type="domain" description="Integrase catalytic" evidence="2">
    <location>
        <begin position="130"/>
        <end position="310"/>
    </location>
</feature>
<reference evidence="3 4" key="1">
    <citation type="submission" date="2019-11" db="EMBL/GenBank/DDBJ databases">
        <title>Detection and genome characteristic of a blood enterococcus casselifavus isolate from Zhengzhou,china.</title>
        <authorList>
            <person name="Wen P."/>
        </authorList>
    </citation>
    <scope>NUCLEOTIDE SEQUENCE [LARGE SCALE GENOMIC DNA]</scope>
    <source>
        <strain evidence="3 4">EC291</strain>
        <plasmid evidence="3 4">unnamed3</plasmid>
    </source>
</reference>
<protein>
    <submittedName>
        <fullName evidence="3">IS21 family transposase</fullName>
    </submittedName>
</protein>
<accession>A0ABD6Z5E0</accession>
<dbReference type="InterPro" id="IPR001584">
    <property type="entry name" value="Integrase_cat-core"/>
</dbReference>
<proteinExistence type="inferred from homology"/>
<dbReference type="SUPFAM" id="SSF53098">
    <property type="entry name" value="Ribonuclease H-like"/>
    <property type="match status" value="1"/>
</dbReference>
<dbReference type="Pfam" id="PF22483">
    <property type="entry name" value="Mu-transpos_C_2"/>
    <property type="match status" value="1"/>
</dbReference>
<dbReference type="RefSeq" id="WP_154694701.1">
    <property type="nucleotide sequence ID" value="NZ_CP046126.1"/>
</dbReference>
<sequence length="520" mass="60442">MIQYRKILELHFSGISQRTISSAVGSTRRTIREIISRAEDKEMTELTENMTNTWLQEYLFPEKKVIAKGYFPISWDYVHKELMKKNMTLKLLHTEYERDARIANKIPYAYRSFCEQYGNYAKKFKLTMPIRRKPGEILEVDWAGSTLQIIDRDTGEKVKAFVFVATLPYSQYSYVEAFLDMKSSSWITAHIHAFEFFGGVTESVVPDNLKAGVISHQKNQIILNESYREFADYYRTVIIPARVRTPKDKSSVEGAVGFVSRQLIAALRNAHCFSIQELNSLIQEKLLELNTESFQKRTGSRKKVFEEEEFQYMTSLPPRPFKLSEWRTAKVQLNYHIQVDRMYYSVPFEYVQNQVEVRLTRGTIEVYYNEIRIASHKRLYGELGQYATQTSHMPENHRKFLEHTPQNSLKWANAIGPNTTHIVELILDGTVEKQALNTLMGLKNLDKYYSCTDIEQACQTVGSVSSKPTVSLVKTVLKRMKSRNKKNNELSADSKRKQDYGFTRGARYFGGMDNYESRNN</sequence>
<evidence type="ECO:0000313" key="4">
    <source>
        <dbReference type="Proteomes" id="UP000422837"/>
    </source>
</evidence>
<dbReference type="InterPro" id="IPR036397">
    <property type="entry name" value="RNaseH_sf"/>
</dbReference>
<dbReference type="InterPro" id="IPR012337">
    <property type="entry name" value="RNaseH-like_sf"/>
</dbReference>
<dbReference type="PANTHER" id="PTHR35004:SF8">
    <property type="entry name" value="TRANSPOSASE RV3428C-RELATED"/>
    <property type="match status" value="1"/>
</dbReference>
<dbReference type="Gene3D" id="3.30.420.10">
    <property type="entry name" value="Ribonuclease H-like superfamily/Ribonuclease H"/>
    <property type="match status" value="1"/>
</dbReference>
<dbReference type="EMBL" id="CP046126">
    <property type="protein sequence ID" value="QGN31467.1"/>
    <property type="molecule type" value="Genomic_DNA"/>
</dbReference>
<evidence type="ECO:0000259" key="2">
    <source>
        <dbReference type="PROSITE" id="PS50994"/>
    </source>
</evidence>
<evidence type="ECO:0000256" key="1">
    <source>
        <dbReference type="ARBA" id="ARBA00009277"/>
    </source>
</evidence>
<geneLocation type="plasmid" evidence="3 4">
    <name>unnamed3</name>
</geneLocation>
<keyword evidence="3" id="KW-0614">Plasmid</keyword>
<dbReference type="NCBIfam" id="NF033546">
    <property type="entry name" value="transpos_IS21"/>
    <property type="match status" value="1"/>
</dbReference>
<name>A0ABD6Z5E0_ENTCA</name>
<dbReference type="Proteomes" id="UP000422837">
    <property type="component" value="Plasmid unnamed3"/>
</dbReference>
<comment type="similarity">
    <text evidence="1">Belongs to the transposase IS21/IS408/IS1162 family.</text>
</comment>
<dbReference type="InterPro" id="IPR054353">
    <property type="entry name" value="IstA-like_C"/>
</dbReference>
<dbReference type="PROSITE" id="PS50994">
    <property type="entry name" value="INTEGRASE"/>
    <property type="match status" value="1"/>
</dbReference>
<dbReference type="AlphaFoldDB" id="A0ABD6Z5E0"/>
<gene>
    <name evidence="3" type="ORF">GFU50_18480</name>
</gene>